<reference evidence="2" key="2">
    <citation type="submission" date="2017-12" db="EMBL/GenBank/DDBJ databases">
        <title>Genome sequence of the Bar-tailed Godwit (Limosa lapponica baueri).</title>
        <authorList>
            <person name="Lima N.C.B."/>
            <person name="Parody-Merino A.M."/>
            <person name="Battley P.F."/>
            <person name="Fidler A.E."/>
            <person name="Prosdocimi F."/>
        </authorList>
    </citation>
    <scope>NUCLEOTIDE SEQUENCE [LARGE SCALE GENOMIC DNA]</scope>
</reference>
<evidence type="ECO:0000313" key="2">
    <source>
        <dbReference type="Proteomes" id="UP000233556"/>
    </source>
</evidence>
<name>A0A2I0UTE7_LIMLA</name>
<dbReference type="Proteomes" id="UP000233556">
    <property type="component" value="Unassembled WGS sequence"/>
</dbReference>
<dbReference type="GO" id="GO:0031012">
    <property type="term" value="C:extracellular matrix"/>
    <property type="evidence" value="ECO:0007669"/>
    <property type="project" value="TreeGrafter"/>
</dbReference>
<dbReference type="PANTHER" id="PTHR33395">
    <property type="entry name" value="TRANSCRIPTASE, PUTATIVE-RELATED-RELATED"/>
    <property type="match status" value="1"/>
</dbReference>
<protein>
    <recommendedName>
        <fullName evidence="3">Reverse transcriptase domain-containing protein</fullName>
    </recommendedName>
</protein>
<reference evidence="2" key="1">
    <citation type="submission" date="2017-11" db="EMBL/GenBank/DDBJ databases">
        <authorList>
            <person name="Lima N.C."/>
            <person name="Parody-Merino A.M."/>
            <person name="Battley P.F."/>
            <person name="Fidler A.E."/>
            <person name="Prosdocimi F."/>
        </authorList>
    </citation>
    <scope>NUCLEOTIDE SEQUENCE [LARGE SCALE GENOMIC DNA]</scope>
</reference>
<dbReference type="EMBL" id="KZ505639">
    <property type="protein sequence ID" value="PKU49331.1"/>
    <property type="molecule type" value="Genomic_DNA"/>
</dbReference>
<proteinExistence type="predicted"/>
<gene>
    <name evidence="1" type="ORF">llap_370</name>
</gene>
<dbReference type="PANTHER" id="PTHR33395:SF22">
    <property type="entry name" value="REVERSE TRANSCRIPTASE DOMAIN-CONTAINING PROTEIN"/>
    <property type="match status" value="1"/>
</dbReference>
<sequence length="146" mass="16239">MGPNKMQPRVFRDLEDLVASCSPTYLKICGIQSRVTGEKGNITAIFKKGKKEDPGNCQPVILTSVPSEIMEQILLEVMLKHGEDGEVIRDSQHGFTKCKTCPTNLVAIYTLVSSVRPLIWSPKLLLLNWRDMDLMGGFDGFNILDG</sequence>
<dbReference type="AlphaFoldDB" id="A0A2I0UTE7"/>
<dbReference type="OrthoDB" id="416454at2759"/>
<dbReference type="GO" id="GO:0007508">
    <property type="term" value="P:larval heart development"/>
    <property type="evidence" value="ECO:0007669"/>
    <property type="project" value="TreeGrafter"/>
</dbReference>
<dbReference type="GO" id="GO:0061343">
    <property type="term" value="P:cell adhesion involved in heart morphogenesis"/>
    <property type="evidence" value="ECO:0007669"/>
    <property type="project" value="TreeGrafter"/>
</dbReference>
<organism evidence="1 2">
    <name type="scientific">Limosa lapponica baueri</name>
    <dbReference type="NCBI Taxonomy" id="1758121"/>
    <lineage>
        <taxon>Eukaryota</taxon>
        <taxon>Metazoa</taxon>
        <taxon>Chordata</taxon>
        <taxon>Craniata</taxon>
        <taxon>Vertebrata</taxon>
        <taxon>Euteleostomi</taxon>
        <taxon>Archelosauria</taxon>
        <taxon>Archosauria</taxon>
        <taxon>Dinosauria</taxon>
        <taxon>Saurischia</taxon>
        <taxon>Theropoda</taxon>
        <taxon>Coelurosauria</taxon>
        <taxon>Aves</taxon>
        <taxon>Neognathae</taxon>
        <taxon>Neoaves</taxon>
        <taxon>Charadriiformes</taxon>
        <taxon>Scolopacidae</taxon>
        <taxon>Limosa</taxon>
    </lineage>
</organism>
<evidence type="ECO:0000313" key="1">
    <source>
        <dbReference type="EMBL" id="PKU49331.1"/>
    </source>
</evidence>
<accession>A0A2I0UTE7</accession>
<evidence type="ECO:0008006" key="3">
    <source>
        <dbReference type="Google" id="ProtNLM"/>
    </source>
</evidence>
<keyword evidence="2" id="KW-1185">Reference proteome</keyword>